<dbReference type="Pfam" id="PF11951">
    <property type="entry name" value="Fungal_trans_2"/>
    <property type="match status" value="1"/>
</dbReference>
<dbReference type="InterPro" id="IPR001138">
    <property type="entry name" value="Zn2Cys6_DnaBD"/>
</dbReference>
<dbReference type="InterPro" id="IPR021858">
    <property type="entry name" value="Fun_TF"/>
</dbReference>
<gene>
    <name evidence="8" type="primary">moc3_7</name>
    <name evidence="8" type="ORF">LSUB1_G005423</name>
</gene>
<evidence type="ECO:0000256" key="2">
    <source>
        <dbReference type="ARBA" id="ARBA00022833"/>
    </source>
</evidence>
<evidence type="ECO:0000256" key="3">
    <source>
        <dbReference type="ARBA" id="ARBA00023015"/>
    </source>
</evidence>
<evidence type="ECO:0000313" key="8">
    <source>
        <dbReference type="EMBL" id="TVY38626.1"/>
    </source>
</evidence>
<evidence type="ECO:0000256" key="6">
    <source>
        <dbReference type="ARBA" id="ARBA00023242"/>
    </source>
</evidence>
<dbReference type="PROSITE" id="PS00463">
    <property type="entry name" value="ZN2_CY6_FUNGAL_1"/>
    <property type="match status" value="1"/>
</dbReference>
<reference evidence="8 9" key="1">
    <citation type="submission" date="2018-05" db="EMBL/GenBank/DDBJ databases">
        <title>Genome sequencing and assembly of the regulated plant pathogen Lachnellula willkommii and related sister species for the development of diagnostic species identification markers.</title>
        <authorList>
            <person name="Giroux E."/>
            <person name="Bilodeau G."/>
        </authorList>
    </citation>
    <scope>NUCLEOTIDE SEQUENCE [LARGE SCALE GENOMIC DNA]</scope>
    <source>
        <strain evidence="8 9">CBS 197.66</strain>
    </source>
</reference>
<evidence type="ECO:0000256" key="5">
    <source>
        <dbReference type="ARBA" id="ARBA00023163"/>
    </source>
</evidence>
<keyword evidence="6" id="KW-0539">Nucleus</keyword>
<evidence type="ECO:0000259" key="7">
    <source>
        <dbReference type="PROSITE" id="PS50048"/>
    </source>
</evidence>
<dbReference type="SUPFAM" id="SSF57701">
    <property type="entry name" value="Zn2/Cys6 DNA-binding domain"/>
    <property type="match status" value="1"/>
</dbReference>
<sequence length="522" mass="59020">MPRVAKGRRKRAYRPKTRSGCITCKIRRVKCDETRPTCLKCSSARRACEGYNDVQLLHQSPCNLLAVQVTSGPSFDVHVPLKLKRSFDFFVQRSCLSLGGFFRSDFWERHVLQAAYHESAVYHAIVAIGSLHEMLEHQIGEIDEERDFALQQYNLGIRELLVPLSQNGQRSIDVCLISCILFTCFENMRGHYTSAGLHIRSGAKLLREIHYQQQTGEIQHPLASKTQNEWYAPLEDLTKIFAGLDFNLSAMIGDYESTVHEPSIEDIMDKSIPVSFSSVEEARNTLEYWRCQFASTQAALLSCDPVQFLEAVEARTNQYVTLLSNFSLALRALIDSKGSSLTQKEDISIAVLQLHVLYSYASLHLEQLPSDNPSLRDSFLPRFQQMVLLGEKIISSALLSSHNRTTNSFCLDMGILIPLYTVASQCRDPIIRRKAITLLRSTSRQEGLWNSLLVAKAAERVVEIEESALDESETSTGSLDGTELSRVQPFLELDAKGGRLLYSKKEQWGRARVNVVEEVFTW</sequence>
<dbReference type="AlphaFoldDB" id="A0A8H8RQ81"/>
<proteinExistence type="predicted"/>
<dbReference type="InterPro" id="IPR052360">
    <property type="entry name" value="Transcr_Regulatory_Proteins"/>
</dbReference>
<dbReference type="CDD" id="cd00067">
    <property type="entry name" value="GAL4"/>
    <property type="match status" value="1"/>
</dbReference>
<keyword evidence="1" id="KW-0479">Metal-binding</keyword>
<dbReference type="SMART" id="SM00066">
    <property type="entry name" value="GAL4"/>
    <property type="match status" value="1"/>
</dbReference>
<accession>A0A8H8RQ81</accession>
<feature type="domain" description="Zn(2)-C6 fungal-type" evidence="7">
    <location>
        <begin position="20"/>
        <end position="48"/>
    </location>
</feature>
<dbReference type="GO" id="GO:0000981">
    <property type="term" value="F:DNA-binding transcription factor activity, RNA polymerase II-specific"/>
    <property type="evidence" value="ECO:0007669"/>
    <property type="project" value="InterPro"/>
</dbReference>
<evidence type="ECO:0000313" key="9">
    <source>
        <dbReference type="Proteomes" id="UP000462212"/>
    </source>
</evidence>
<comment type="caution">
    <text evidence="8">The sequence shown here is derived from an EMBL/GenBank/DDBJ whole genome shotgun (WGS) entry which is preliminary data.</text>
</comment>
<protein>
    <submittedName>
        <fullName evidence="8">Transcriptional regulatory protein</fullName>
    </submittedName>
</protein>
<keyword evidence="3" id="KW-0805">Transcription regulation</keyword>
<evidence type="ECO:0000256" key="4">
    <source>
        <dbReference type="ARBA" id="ARBA00023125"/>
    </source>
</evidence>
<keyword evidence="2" id="KW-0862">Zinc</keyword>
<dbReference type="Proteomes" id="UP000462212">
    <property type="component" value="Unassembled WGS sequence"/>
</dbReference>
<dbReference type="InterPro" id="IPR036864">
    <property type="entry name" value="Zn2-C6_fun-type_DNA-bd_sf"/>
</dbReference>
<dbReference type="PROSITE" id="PS50048">
    <property type="entry name" value="ZN2_CY6_FUNGAL_2"/>
    <property type="match status" value="1"/>
</dbReference>
<dbReference type="GO" id="GO:0003677">
    <property type="term" value="F:DNA binding"/>
    <property type="evidence" value="ECO:0007669"/>
    <property type="project" value="UniProtKB-KW"/>
</dbReference>
<keyword evidence="4" id="KW-0238">DNA-binding</keyword>
<name>A0A8H8RQ81_9HELO</name>
<keyword evidence="9" id="KW-1185">Reference proteome</keyword>
<dbReference type="Gene3D" id="4.10.240.10">
    <property type="entry name" value="Zn(2)-C6 fungal-type DNA-binding domain"/>
    <property type="match status" value="1"/>
</dbReference>
<dbReference type="PANTHER" id="PTHR36206:SF12">
    <property type="entry name" value="ASPERCRYPTIN BIOSYNTHESIS CLUSTER-SPECIFIC TRANSCRIPTION REGULATOR ATNN-RELATED"/>
    <property type="match status" value="1"/>
</dbReference>
<keyword evidence="5" id="KW-0804">Transcription</keyword>
<dbReference type="EMBL" id="QGMJ01000272">
    <property type="protein sequence ID" value="TVY38626.1"/>
    <property type="molecule type" value="Genomic_DNA"/>
</dbReference>
<evidence type="ECO:0000256" key="1">
    <source>
        <dbReference type="ARBA" id="ARBA00022723"/>
    </source>
</evidence>
<dbReference type="OrthoDB" id="3598904at2759"/>
<dbReference type="Pfam" id="PF00172">
    <property type="entry name" value="Zn_clus"/>
    <property type="match status" value="1"/>
</dbReference>
<dbReference type="PANTHER" id="PTHR36206">
    <property type="entry name" value="ASPERCRYPTIN BIOSYNTHESIS CLUSTER-SPECIFIC TRANSCRIPTION REGULATOR ATNN-RELATED"/>
    <property type="match status" value="1"/>
</dbReference>
<dbReference type="GO" id="GO:0008270">
    <property type="term" value="F:zinc ion binding"/>
    <property type="evidence" value="ECO:0007669"/>
    <property type="project" value="InterPro"/>
</dbReference>
<organism evidence="8 9">
    <name type="scientific">Lachnellula subtilissima</name>
    <dbReference type="NCBI Taxonomy" id="602034"/>
    <lineage>
        <taxon>Eukaryota</taxon>
        <taxon>Fungi</taxon>
        <taxon>Dikarya</taxon>
        <taxon>Ascomycota</taxon>
        <taxon>Pezizomycotina</taxon>
        <taxon>Leotiomycetes</taxon>
        <taxon>Helotiales</taxon>
        <taxon>Lachnaceae</taxon>
        <taxon>Lachnellula</taxon>
    </lineage>
</organism>